<name>A0A9W8K5E1_9AGAR</name>
<protein>
    <submittedName>
        <fullName evidence="1">Uncharacterized protein</fullName>
    </submittedName>
</protein>
<proteinExistence type="predicted"/>
<comment type="caution">
    <text evidence="1">The sequence shown here is derived from an EMBL/GenBank/DDBJ whole genome shotgun (WGS) entry which is preliminary data.</text>
</comment>
<keyword evidence="2" id="KW-1185">Reference proteome</keyword>
<evidence type="ECO:0000313" key="2">
    <source>
        <dbReference type="Proteomes" id="UP001148786"/>
    </source>
</evidence>
<dbReference type="EMBL" id="JANKHO010000207">
    <property type="protein sequence ID" value="KAJ3513268.1"/>
    <property type="molecule type" value="Genomic_DNA"/>
</dbReference>
<dbReference type="AlphaFoldDB" id="A0A9W8K5E1"/>
<dbReference type="Proteomes" id="UP001148786">
    <property type="component" value="Unassembled WGS sequence"/>
</dbReference>
<dbReference type="OrthoDB" id="2329734at2759"/>
<reference evidence="1" key="1">
    <citation type="submission" date="2022-07" db="EMBL/GenBank/DDBJ databases">
        <title>Genome Sequence of Agrocybe chaxingu.</title>
        <authorList>
            <person name="Buettner E."/>
        </authorList>
    </citation>
    <scope>NUCLEOTIDE SEQUENCE</scope>
    <source>
        <strain evidence="1">MP-N11</strain>
    </source>
</reference>
<organism evidence="1 2">
    <name type="scientific">Agrocybe chaxingu</name>
    <dbReference type="NCBI Taxonomy" id="84603"/>
    <lineage>
        <taxon>Eukaryota</taxon>
        <taxon>Fungi</taxon>
        <taxon>Dikarya</taxon>
        <taxon>Basidiomycota</taxon>
        <taxon>Agaricomycotina</taxon>
        <taxon>Agaricomycetes</taxon>
        <taxon>Agaricomycetidae</taxon>
        <taxon>Agaricales</taxon>
        <taxon>Agaricineae</taxon>
        <taxon>Strophariaceae</taxon>
        <taxon>Agrocybe</taxon>
    </lineage>
</organism>
<accession>A0A9W8K5E1</accession>
<gene>
    <name evidence="1" type="ORF">NLJ89_g3041</name>
</gene>
<sequence>MIDVARKAGIMEEMLEDTLDMEEDEELEEEADAEVDKVLFELTNGKLGEAGSVGTELPTVQDKLEDEETDRNMEKYREQLNGLLSG</sequence>
<dbReference type="Gene3D" id="6.10.140.1230">
    <property type="match status" value="1"/>
</dbReference>
<evidence type="ECO:0000313" key="1">
    <source>
        <dbReference type="EMBL" id="KAJ3513268.1"/>
    </source>
</evidence>